<dbReference type="AlphaFoldDB" id="I4B3P4"/>
<accession>I4B3P4</accession>
<feature type="chain" id="PRO_5003686423" evidence="2">
    <location>
        <begin position="23"/>
        <end position="131"/>
    </location>
</feature>
<proteinExistence type="predicted"/>
<name>I4B3P4_TURPD</name>
<evidence type="ECO:0000256" key="2">
    <source>
        <dbReference type="SAM" id="SignalP"/>
    </source>
</evidence>
<feature type="coiled-coil region" evidence="1">
    <location>
        <begin position="50"/>
        <end position="77"/>
    </location>
</feature>
<gene>
    <name evidence="3" type="ordered locus">Turpa_1253</name>
</gene>
<feature type="signal peptide" evidence="2">
    <location>
        <begin position="1"/>
        <end position="22"/>
    </location>
</feature>
<dbReference type="EMBL" id="CP002959">
    <property type="protein sequence ID" value="AFM11901.1"/>
    <property type="molecule type" value="Genomic_DNA"/>
</dbReference>
<dbReference type="RefSeq" id="WP_014802417.1">
    <property type="nucleotide sequence ID" value="NC_018020.1"/>
</dbReference>
<protein>
    <submittedName>
        <fullName evidence="3">Uncharacterized protein</fullName>
    </submittedName>
</protein>
<dbReference type="STRING" id="869212.Turpa_1253"/>
<evidence type="ECO:0000256" key="1">
    <source>
        <dbReference type="SAM" id="Coils"/>
    </source>
</evidence>
<dbReference type="HOGENOM" id="CLU_1926663_0_0_12"/>
<evidence type="ECO:0000313" key="3">
    <source>
        <dbReference type="EMBL" id="AFM11901.1"/>
    </source>
</evidence>
<keyword evidence="2" id="KW-0732">Signal</keyword>
<sequence length="131" mass="14400">MKTMKVLVLATAMAFFGSQIWADECAALDRDIQEMNLAISHIKEHGEITKEDAKEAARDLKQTKKDLKAMIASGEADAEEAAMAQRAVDGIDECIKGLRKNDMSRVVGGMEQIVSVMHEYRAHAHCGEASH</sequence>
<keyword evidence="1" id="KW-0175">Coiled coil</keyword>
<organism evidence="3 4">
    <name type="scientific">Turneriella parva (strain ATCC BAA-1111 / DSM 21527 / NCTC 11395 / H)</name>
    <name type="common">Leptospira parva</name>
    <dbReference type="NCBI Taxonomy" id="869212"/>
    <lineage>
        <taxon>Bacteria</taxon>
        <taxon>Pseudomonadati</taxon>
        <taxon>Spirochaetota</taxon>
        <taxon>Spirochaetia</taxon>
        <taxon>Leptospirales</taxon>
        <taxon>Leptospiraceae</taxon>
        <taxon>Turneriella</taxon>
    </lineage>
</organism>
<evidence type="ECO:0000313" key="4">
    <source>
        <dbReference type="Proteomes" id="UP000006048"/>
    </source>
</evidence>
<dbReference type="Proteomes" id="UP000006048">
    <property type="component" value="Chromosome"/>
</dbReference>
<reference evidence="3 4" key="1">
    <citation type="submission" date="2012-06" db="EMBL/GenBank/DDBJ databases">
        <title>The complete chromosome of genome of Turneriella parva DSM 21527.</title>
        <authorList>
            <consortium name="US DOE Joint Genome Institute (JGI-PGF)"/>
            <person name="Lucas S."/>
            <person name="Han J."/>
            <person name="Lapidus A."/>
            <person name="Bruce D."/>
            <person name="Goodwin L."/>
            <person name="Pitluck S."/>
            <person name="Peters L."/>
            <person name="Kyrpides N."/>
            <person name="Mavromatis K."/>
            <person name="Ivanova N."/>
            <person name="Mikhailova N."/>
            <person name="Chertkov O."/>
            <person name="Detter J.C."/>
            <person name="Tapia R."/>
            <person name="Han C."/>
            <person name="Land M."/>
            <person name="Hauser L."/>
            <person name="Markowitz V."/>
            <person name="Cheng J.-F."/>
            <person name="Hugenholtz P."/>
            <person name="Woyke T."/>
            <person name="Wu D."/>
            <person name="Gronow S."/>
            <person name="Wellnitz S."/>
            <person name="Brambilla E."/>
            <person name="Klenk H.-P."/>
            <person name="Eisen J.A."/>
        </authorList>
    </citation>
    <scope>NUCLEOTIDE SEQUENCE [LARGE SCALE GENOMIC DNA]</scope>
    <source>
        <strain evidence="4">ATCC BAA-1111 / DSM 21527 / NCTC 11395 / H</strain>
    </source>
</reference>
<dbReference type="KEGG" id="tpx:Turpa_1253"/>
<keyword evidence="4" id="KW-1185">Reference proteome</keyword>